<dbReference type="Pfam" id="PF02538">
    <property type="entry name" value="Hydantoinase_B"/>
    <property type="match status" value="1"/>
</dbReference>
<evidence type="ECO:0000256" key="1">
    <source>
        <dbReference type="SAM" id="MobiDB-lite"/>
    </source>
</evidence>
<dbReference type="GO" id="GO:0017168">
    <property type="term" value="F:5-oxoprolinase (ATP-hydrolyzing) activity"/>
    <property type="evidence" value="ECO:0007669"/>
    <property type="project" value="TreeGrafter"/>
</dbReference>
<dbReference type="GO" id="GO:0006749">
    <property type="term" value="P:glutathione metabolic process"/>
    <property type="evidence" value="ECO:0007669"/>
    <property type="project" value="TreeGrafter"/>
</dbReference>
<name>A0A451AEV5_9GAMM</name>
<dbReference type="EMBL" id="CAADGD010000052">
    <property type="protein sequence ID" value="VFK71143.1"/>
    <property type="molecule type" value="Genomic_DNA"/>
</dbReference>
<evidence type="ECO:0000313" key="3">
    <source>
        <dbReference type="EMBL" id="VFK64579.1"/>
    </source>
</evidence>
<gene>
    <name evidence="3" type="ORF">BECKUNK1418G_GA0071005_10485</name>
    <name evidence="4" type="ORF">BECKUNK1418H_GA0071006_10525</name>
</gene>
<reference evidence="3" key="1">
    <citation type="submission" date="2019-02" db="EMBL/GenBank/DDBJ databases">
        <authorList>
            <person name="Gruber-Vodicka R. H."/>
            <person name="Seah K. B. B."/>
        </authorList>
    </citation>
    <scope>NUCLEOTIDE SEQUENCE</scope>
    <source>
        <strain evidence="4">BECK_BY19</strain>
        <strain evidence="3">BECK_BY8</strain>
    </source>
</reference>
<dbReference type="GO" id="GO:0005829">
    <property type="term" value="C:cytosol"/>
    <property type="evidence" value="ECO:0007669"/>
    <property type="project" value="TreeGrafter"/>
</dbReference>
<feature type="domain" description="Hydantoinase B/oxoprolinase" evidence="2">
    <location>
        <begin position="69"/>
        <end position="146"/>
    </location>
</feature>
<evidence type="ECO:0000313" key="4">
    <source>
        <dbReference type="EMBL" id="VFK71143.1"/>
    </source>
</evidence>
<feature type="region of interest" description="Disordered" evidence="1">
    <location>
        <begin position="130"/>
        <end position="157"/>
    </location>
</feature>
<dbReference type="PANTHER" id="PTHR11365:SF23">
    <property type="entry name" value="HYPOTHETICAL 5-OXOPROLINASE (EUROFUNG)-RELATED"/>
    <property type="match status" value="1"/>
</dbReference>
<proteinExistence type="predicted"/>
<dbReference type="InterPro" id="IPR045079">
    <property type="entry name" value="Oxoprolinase-like"/>
</dbReference>
<dbReference type="AlphaFoldDB" id="A0A451AEV5"/>
<dbReference type="EMBL" id="CAADFZ010000048">
    <property type="protein sequence ID" value="VFK64579.1"/>
    <property type="molecule type" value="Genomic_DNA"/>
</dbReference>
<dbReference type="PANTHER" id="PTHR11365">
    <property type="entry name" value="5-OXOPROLINASE RELATED"/>
    <property type="match status" value="1"/>
</dbReference>
<accession>A0A451AEV5</accession>
<dbReference type="InterPro" id="IPR003692">
    <property type="entry name" value="Hydantoinase_B"/>
</dbReference>
<protein>
    <submittedName>
        <fullName evidence="3">Hydantoinase B/oxoprolinase</fullName>
    </submittedName>
</protein>
<sequence>MPGSEPILLGFWLRSGTSTTGDDVNQGEIKGSSILTPFCFSSTANKFRLPHPTSSRLFPPLPIYLTSFQIFISLQNITDPEILEQRFPVLLEKFAIRKGSGGAGRFPGGDGVVRKIRFLEPLSAGILQSSQGPALRHGGGRARPGWEELGGTSGWPV</sequence>
<evidence type="ECO:0000259" key="2">
    <source>
        <dbReference type="Pfam" id="PF02538"/>
    </source>
</evidence>
<organism evidence="3">
    <name type="scientific">Candidatus Kentrum sp. UNK</name>
    <dbReference type="NCBI Taxonomy" id="2126344"/>
    <lineage>
        <taxon>Bacteria</taxon>
        <taxon>Pseudomonadati</taxon>
        <taxon>Pseudomonadota</taxon>
        <taxon>Gammaproteobacteria</taxon>
        <taxon>Candidatus Kentrum</taxon>
    </lineage>
</organism>